<proteinExistence type="predicted"/>
<organism evidence="1">
    <name type="scientific">Ophidiomyces ophidiicola</name>
    <dbReference type="NCBI Taxonomy" id="1387563"/>
    <lineage>
        <taxon>Eukaryota</taxon>
        <taxon>Fungi</taxon>
        <taxon>Dikarya</taxon>
        <taxon>Ascomycota</taxon>
        <taxon>Pezizomycotina</taxon>
        <taxon>Eurotiomycetes</taxon>
        <taxon>Eurotiomycetidae</taxon>
        <taxon>Onygenales</taxon>
        <taxon>Onygenaceae</taxon>
        <taxon>Ophidiomyces</taxon>
    </lineage>
</organism>
<comment type="caution">
    <text evidence="1">The sequence shown here is derived from an EMBL/GenBank/DDBJ whole genome shotgun (WGS) entry which is preliminary data.</text>
</comment>
<sequence>MTKLLALAAALALPFFSAAAPLGTENDGSRIVNGTIADPGQFPSMLLMSLRGGPLDCGAVLIGPKTALTAAHCLRGAQKIQVRAGSTQQTSGGVVSQVSSWLIHPEWTRPDSFDLAILYLTDFIRETENIRYAELPAHGHDPRGGKPVTVVGWGAIYDGGPSSQNLRFVTVPVISRPHCRLLHAGRPLPVTEAEVCAGKPHYDSCFGDSGGPLFTAGTNKLVGLVSRGYSCATTYGGVYTRIGYGVDWIRDHMIERPRPTPSATPAPPPAPAPSQATPTNKPEQTKGFRD</sequence>
<name>A0ACB8UPU7_9EURO</name>
<gene>
    <name evidence="1" type="ORF">LOY88_005759</name>
</gene>
<dbReference type="EMBL" id="JALBCA010000110">
    <property type="protein sequence ID" value="KAI2382768.1"/>
    <property type="molecule type" value="Genomic_DNA"/>
</dbReference>
<reference evidence="1" key="1">
    <citation type="journal article" date="2022" name="bioRxiv">
        <title>Population genetic analysis of Ophidiomyces ophidiicola, the causative agent of snake fungal disease, indicates recent introductions to the USA.</title>
        <authorList>
            <person name="Ladner J.T."/>
            <person name="Palmer J.M."/>
            <person name="Ettinger C.L."/>
            <person name="Stajich J.E."/>
            <person name="Farrell T.M."/>
            <person name="Glorioso B.M."/>
            <person name="Lawson B."/>
            <person name="Price S.J."/>
            <person name="Stengle A.G."/>
            <person name="Grear D.A."/>
            <person name="Lorch J.M."/>
        </authorList>
    </citation>
    <scope>NUCLEOTIDE SEQUENCE</scope>
    <source>
        <strain evidence="1">NWHC 24266-5</strain>
    </source>
</reference>
<protein>
    <submittedName>
        <fullName evidence="1">Uncharacterized protein</fullName>
    </submittedName>
</protein>
<evidence type="ECO:0000313" key="1">
    <source>
        <dbReference type="EMBL" id="KAI2382768.1"/>
    </source>
</evidence>
<accession>A0ACB8UPU7</accession>